<feature type="transmembrane region" description="Helical" evidence="4">
    <location>
        <begin position="453"/>
        <end position="477"/>
    </location>
</feature>
<dbReference type="OrthoDB" id="546893at2759"/>
<evidence type="ECO:0000256" key="4">
    <source>
        <dbReference type="SAM" id="Phobius"/>
    </source>
</evidence>
<name>A0A3M7SR87_BRAPC</name>
<sequence>MNTNNTQAKRHLSVESLESENSIDVDPKPADDADTFDPLYASQTSLRNRNKSESYTLYYRFLKTVLLIFAWISFGLNFEIVGPTFEDLKTYLQVNYSSISFALVLRNIGYLSLTVLFGLVLDKYSKYSENLMAFSSALIAVSNCLIPITRNYFTQTIYFLCQGLAQAVYDLGGNHIILNLWSGINTSPINAMHAGYGIGAIFATQLAKPFIKFDPYKMNKTDVDDSSVSMDAIDLRWPYWISSLIALLVSLLFLYAQLAENKNRHKYEKNRKKLILLGEDLNMDTLSIGTSSSLTQNKLSLFFQRLFVGKEKLHYLSKKQYNRLMLQIFLFFMVFLFNQGYFTILSRFMITYLTMGPAKLEIEIFIIVQTLFWAFFIIGRFLAAYLAFKLDTVVFFTLILSLNFLINLLFIIPLFTKFSLFFWICIPLLGLCSGPMTPTGIMLAKQLLDINSFVLSLFIVGLASGGIVFQQVAGAFLDLLDPNEQSWLGFTNANSAYIIPHLACISSFFCLLFFVPIHLMHRNLFDKK</sequence>
<dbReference type="AlphaFoldDB" id="A0A3M7SR87"/>
<keyword evidence="6" id="KW-1185">Reference proteome</keyword>
<evidence type="ECO:0000256" key="3">
    <source>
        <dbReference type="ARBA" id="ARBA00023136"/>
    </source>
</evidence>
<organism evidence="5 6">
    <name type="scientific">Brachionus plicatilis</name>
    <name type="common">Marine rotifer</name>
    <name type="synonym">Brachionus muelleri</name>
    <dbReference type="NCBI Taxonomy" id="10195"/>
    <lineage>
        <taxon>Eukaryota</taxon>
        <taxon>Metazoa</taxon>
        <taxon>Spiralia</taxon>
        <taxon>Gnathifera</taxon>
        <taxon>Rotifera</taxon>
        <taxon>Eurotatoria</taxon>
        <taxon>Monogononta</taxon>
        <taxon>Pseudotrocha</taxon>
        <taxon>Ploima</taxon>
        <taxon>Brachionidae</taxon>
        <taxon>Brachionus</taxon>
    </lineage>
</organism>
<keyword evidence="2 4" id="KW-1133">Transmembrane helix</keyword>
<protein>
    <submittedName>
        <fullName evidence="5">Sodium-dependent glucose transporter 1A-like</fullName>
    </submittedName>
</protein>
<feature type="transmembrane region" description="Helical" evidence="4">
    <location>
        <begin position="57"/>
        <end position="76"/>
    </location>
</feature>
<dbReference type="Proteomes" id="UP000276133">
    <property type="component" value="Unassembled WGS sequence"/>
</dbReference>
<evidence type="ECO:0000313" key="6">
    <source>
        <dbReference type="Proteomes" id="UP000276133"/>
    </source>
</evidence>
<feature type="transmembrane region" description="Helical" evidence="4">
    <location>
        <begin position="131"/>
        <end position="149"/>
    </location>
</feature>
<keyword evidence="3 4" id="KW-0472">Membrane</keyword>
<feature type="transmembrane region" description="Helical" evidence="4">
    <location>
        <begin position="237"/>
        <end position="256"/>
    </location>
</feature>
<proteinExistence type="predicted"/>
<dbReference type="InterPro" id="IPR011701">
    <property type="entry name" value="MFS"/>
</dbReference>
<keyword evidence="5" id="KW-0813">Transport</keyword>
<feature type="transmembrane region" description="Helical" evidence="4">
    <location>
        <begin position="324"/>
        <end position="344"/>
    </location>
</feature>
<evidence type="ECO:0000256" key="2">
    <source>
        <dbReference type="ARBA" id="ARBA00022989"/>
    </source>
</evidence>
<feature type="transmembrane region" description="Helical" evidence="4">
    <location>
        <begin position="421"/>
        <end position="441"/>
    </location>
</feature>
<dbReference type="Gene3D" id="1.20.1250.20">
    <property type="entry name" value="MFS general substrate transporter like domains"/>
    <property type="match status" value="1"/>
</dbReference>
<comment type="caution">
    <text evidence="5">The sequence shown here is derived from an EMBL/GenBank/DDBJ whole genome shotgun (WGS) entry which is preliminary data.</text>
</comment>
<dbReference type="InterPro" id="IPR036259">
    <property type="entry name" value="MFS_trans_sf"/>
</dbReference>
<dbReference type="Pfam" id="PF07690">
    <property type="entry name" value="MFS_1"/>
    <property type="match status" value="1"/>
</dbReference>
<dbReference type="PANTHER" id="PTHR23121">
    <property type="entry name" value="SODIUM-DEPENDENT GLUCOSE TRANSPORTER 1"/>
    <property type="match status" value="1"/>
</dbReference>
<feature type="transmembrane region" description="Helical" evidence="4">
    <location>
        <begin position="364"/>
        <end position="386"/>
    </location>
</feature>
<reference evidence="5 6" key="1">
    <citation type="journal article" date="2018" name="Sci. Rep.">
        <title>Genomic signatures of local adaptation to the degree of environmental predictability in rotifers.</title>
        <authorList>
            <person name="Franch-Gras L."/>
            <person name="Hahn C."/>
            <person name="Garcia-Roger E.M."/>
            <person name="Carmona M.J."/>
            <person name="Serra M."/>
            <person name="Gomez A."/>
        </authorList>
    </citation>
    <scope>NUCLEOTIDE SEQUENCE [LARGE SCALE GENOMIC DNA]</scope>
    <source>
        <strain evidence="5">HYR1</strain>
    </source>
</reference>
<dbReference type="EMBL" id="REGN01000899">
    <property type="protein sequence ID" value="RNA38239.1"/>
    <property type="molecule type" value="Genomic_DNA"/>
</dbReference>
<gene>
    <name evidence="5" type="ORF">BpHYR1_049362</name>
</gene>
<feature type="transmembrane region" description="Helical" evidence="4">
    <location>
        <begin position="393"/>
        <end position="415"/>
    </location>
</feature>
<feature type="transmembrane region" description="Helical" evidence="4">
    <location>
        <begin position="497"/>
        <end position="519"/>
    </location>
</feature>
<feature type="transmembrane region" description="Helical" evidence="4">
    <location>
        <begin position="96"/>
        <end position="119"/>
    </location>
</feature>
<keyword evidence="5" id="KW-0762">Sugar transport</keyword>
<evidence type="ECO:0000313" key="5">
    <source>
        <dbReference type="EMBL" id="RNA38239.1"/>
    </source>
</evidence>
<keyword evidence="1 4" id="KW-0812">Transmembrane</keyword>
<accession>A0A3M7SR87</accession>
<dbReference type="PANTHER" id="PTHR23121:SF9">
    <property type="entry name" value="SODIUM-DEPENDENT GLUCOSE TRANSPORTER 1"/>
    <property type="match status" value="1"/>
</dbReference>
<dbReference type="GO" id="GO:0022857">
    <property type="term" value="F:transmembrane transporter activity"/>
    <property type="evidence" value="ECO:0007669"/>
    <property type="project" value="InterPro"/>
</dbReference>
<dbReference type="SUPFAM" id="SSF103473">
    <property type="entry name" value="MFS general substrate transporter"/>
    <property type="match status" value="1"/>
</dbReference>
<evidence type="ECO:0000256" key="1">
    <source>
        <dbReference type="ARBA" id="ARBA00022692"/>
    </source>
</evidence>